<reference evidence="1 2" key="2">
    <citation type="journal article" date="2013" name="Plant Cell Physiol.">
        <title>Rice Annotation Project Database (RAP-DB): an integrative and interactive database for rice genomics.</title>
        <authorList>
            <person name="Sakai H."/>
            <person name="Lee S.S."/>
            <person name="Tanaka T."/>
            <person name="Numa H."/>
            <person name="Kim J."/>
            <person name="Kawahara Y."/>
            <person name="Wakimoto H."/>
            <person name="Yang C.C."/>
            <person name="Iwamoto M."/>
            <person name="Abe T."/>
            <person name="Yamada Y."/>
            <person name="Muto A."/>
            <person name="Inokuchi H."/>
            <person name="Ikemura T."/>
            <person name="Matsumoto T."/>
            <person name="Sasaki T."/>
            <person name="Itoh T."/>
        </authorList>
    </citation>
    <scope>NUCLEOTIDE SEQUENCE [LARGE SCALE GENOMIC DNA]</scope>
    <source>
        <strain evidence="2">cv. Nipponbare</strain>
    </source>
</reference>
<feature type="non-terminal residue" evidence="1">
    <location>
        <position position="84"/>
    </location>
</feature>
<keyword evidence="2" id="KW-1185">Reference proteome</keyword>
<dbReference type="Proteomes" id="UP000059680">
    <property type="component" value="Chromosome 7"/>
</dbReference>
<reference evidence="2" key="1">
    <citation type="journal article" date="2005" name="Nature">
        <title>The map-based sequence of the rice genome.</title>
        <authorList>
            <consortium name="International rice genome sequencing project (IRGSP)"/>
            <person name="Matsumoto T."/>
            <person name="Wu J."/>
            <person name="Kanamori H."/>
            <person name="Katayose Y."/>
            <person name="Fujisawa M."/>
            <person name="Namiki N."/>
            <person name="Mizuno H."/>
            <person name="Yamamoto K."/>
            <person name="Antonio B.A."/>
            <person name="Baba T."/>
            <person name="Sakata K."/>
            <person name="Nagamura Y."/>
            <person name="Aoki H."/>
            <person name="Arikawa K."/>
            <person name="Arita K."/>
            <person name="Bito T."/>
            <person name="Chiden Y."/>
            <person name="Fujitsuka N."/>
            <person name="Fukunaka R."/>
            <person name="Hamada M."/>
            <person name="Harada C."/>
            <person name="Hayashi A."/>
            <person name="Hijishita S."/>
            <person name="Honda M."/>
            <person name="Hosokawa S."/>
            <person name="Ichikawa Y."/>
            <person name="Idonuma A."/>
            <person name="Iijima M."/>
            <person name="Ikeda M."/>
            <person name="Ikeno M."/>
            <person name="Ito K."/>
            <person name="Ito S."/>
            <person name="Ito T."/>
            <person name="Ito Y."/>
            <person name="Ito Y."/>
            <person name="Iwabuchi A."/>
            <person name="Kamiya K."/>
            <person name="Karasawa W."/>
            <person name="Kurita K."/>
            <person name="Katagiri S."/>
            <person name="Kikuta A."/>
            <person name="Kobayashi H."/>
            <person name="Kobayashi N."/>
            <person name="Machita K."/>
            <person name="Maehara T."/>
            <person name="Masukawa M."/>
            <person name="Mizubayashi T."/>
            <person name="Mukai Y."/>
            <person name="Nagasaki H."/>
            <person name="Nagata Y."/>
            <person name="Naito S."/>
            <person name="Nakashima M."/>
            <person name="Nakama Y."/>
            <person name="Nakamichi Y."/>
            <person name="Nakamura M."/>
            <person name="Meguro A."/>
            <person name="Negishi M."/>
            <person name="Ohta I."/>
            <person name="Ohta T."/>
            <person name="Okamoto M."/>
            <person name="Ono N."/>
            <person name="Saji S."/>
            <person name="Sakaguchi M."/>
            <person name="Sakai K."/>
            <person name="Shibata M."/>
            <person name="Shimokawa T."/>
            <person name="Song J."/>
            <person name="Takazaki Y."/>
            <person name="Terasawa K."/>
            <person name="Tsugane M."/>
            <person name="Tsuji K."/>
            <person name="Ueda S."/>
            <person name="Waki K."/>
            <person name="Yamagata H."/>
            <person name="Yamamoto M."/>
            <person name="Yamamoto S."/>
            <person name="Yamane H."/>
            <person name="Yoshiki S."/>
            <person name="Yoshihara R."/>
            <person name="Yukawa K."/>
            <person name="Zhong H."/>
            <person name="Yano M."/>
            <person name="Yuan Q."/>
            <person name="Ouyang S."/>
            <person name="Liu J."/>
            <person name="Jones K.M."/>
            <person name="Gansberger K."/>
            <person name="Moffat K."/>
            <person name="Hill J."/>
            <person name="Bera J."/>
            <person name="Fadrosh D."/>
            <person name="Jin S."/>
            <person name="Johri S."/>
            <person name="Kim M."/>
            <person name="Overton L."/>
            <person name="Reardon M."/>
            <person name="Tsitrin T."/>
            <person name="Vuong H."/>
            <person name="Weaver B."/>
            <person name="Ciecko A."/>
            <person name="Tallon L."/>
            <person name="Jackson J."/>
            <person name="Pai G."/>
            <person name="Aken S.V."/>
            <person name="Utterback T."/>
            <person name="Reidmuller S."/>
            <person name="Feldblyum T."/>
            <person name="Hsiao J."/>
            <person name="Zismann V."/>
            <person name="Iobst S."/>
            <person name="de Vazeille A.R."/>
            <person name="Buell C.R."/>
            <person name="Ying K."/>
            <person name="Li Y."/>
            <person name="Lu T."/>
            <person name="Huang Y."/>
            <person name="Zhao Q."/>
            <person name="Feng Q."/>
            <person name="Zhang L."/>
            <person name="Zhu J."/>
            <person name="Weng Q."/>
            <person name="Mu J."/>
            <person name="Lu Y."/>
            <person name="Fan D."/>
            <person name="Liu Y."/>
            <person name="Guan J."/>
            <person name="Zhang Y."/>
            <person name="Yu S."/>
            <person name="Liu X."/>
            <person name="Zhang Y."/>
            <person name="Hong G."/>
            <person name="Han B."/>
            <person name="Choisne N."/>
            <person name="Demange N."/>
            <person name="Orjeda G."/>
            <person name="Samain S."/>
            <person name="Cattolico L."/>
            <person name="Pelletier E."/>
            <person name="Couloux A."/>
            <person name="Segurens B."/>
            <person name="Wincker P."/>
            <person name="D'Hont A."/>
            <person name="Scarpelli C."/>
            <person name="Weissenbach J."/>
            <person name="Salanoubat M."/>
            <person name="Quetier F."/>
            <person name="Yu Y."/>
            <person name="Kim H.R."/>
            <person name="Rambo T."/>
            <person name="Currie J."/>
            <person name="Collura K."/>
            <person name="Luo M."/>
            <person name="Yang T."/>
            <person name="Ammiraju J.S.S."/>
            <person name="Engler F."/>
            <person name="Soderlund C."/>
            <person name="Wing R.A."/>
            <person name="Palmer L.E."/>
            <person name="de la Bastide M."/>
            <person name="Spiegel L."/>
            <person name="Nascimento L."/>
            <person name="Zutavern T."/>
            <person name="O'Shaughnessy A."/>
            <person name="Dike S."/>
            <person name="Dedhia N."/>
            <person name="Preston R."/>
            <person name="Balija V."/>
            <person name="McCombie W.R."/>
            <person name="Chow T."/>
            <person name="Chen H."/>
            <person name="Chung M."/>
            <person name="Chen C."/>
            <person name="Shaw J."/>
            <person name="Wu H."/>
            <person name="Hsiao K."/>
            <person name="Chao Y."/>
            <person name="Chu M."/>
            <person name="Cheng C."/>
            <person name="Hour A."/>
            <person name="Lee P."/>
            <person name="Lin S."/>
            <person name="Lin Y."/>
            <person name="Liou J."/>
            <person name="Liu S."/>
            <person name="Hsing Y."/>
            <person name="Raghuvanshi S."/>
            <person name="Mohanty A."/>
            <person name="Bharti A.K."/>
            <person name="Gaur A."/>
            <person name="Gupta V."/>
            <person name="Kumar D."/>
            <person name="Ravi V."/>
            <person name="Vij S."/>
            <person name="Kapur A."/>
            <person name="Khurana P."/>
            <person name="Khurana P."/>
            <person name="Khurana J.P."/>
            <person name="Tyagi A.K."/>
            <person name="Gaikwad K."/>
            <person name="Singh A."/>
            <person name="Dalal V."/>
            <person name="Srivastava S."/>
            <person name="Dixit A."/>
            <person name="Pal A.K."/>
            <person name="Ghazi I.A."/>
            <person name="Yadav M."/>
            <person name="Pandit A."/>
            <person name="Bhargava A."/>
            <person name="Sureshbabu K."/>
            <person name="Batra K."/>
            <person name="Sharma T.R."/>
            <person name="Mohapatra T."/>
            <person name="Singh N.K."/>
            <person name="Messing J."/>
            <person name="Nelson A.B."/>
            <person name="Fuks G."/>
            <person name="Kavchok S."/>
            <person name="Keizer G."/>
            <person name="Linton E."/>
            <person name="Llaca V."/>
            <person name="Song R."/>
            <person name="Tanyolac B."/>
            <person name="Young S."/>
            <person name="Ho-Il K."/>
            <person name="Hahn J.H."/>
            <person name="Sangsakoo G."/>
            <person name="Vanavichit A."/>
            <person name="de Mattos Luiz.A.T."/>
            <person name="Zimmer P.D."/>
            <person name="Malone G."/>
            <person name="Dellagostin O."/>
            <person name="de Oliveira A.C."/>
            <person name="Bevan M."/>
            <person name="Bancroft I."/>
            <person name="Minx P."/>
            <person name="Cordum H."/>
            <person name="Wilson R."/>
            <person name="Cheng Z."/>
            <person name="Jin W."/>
            <person name="Jiang J."/>
            <person name="Leong S.A."/>
            <person name="Iwama H."/>
            <person name="Gojobori T."/>
            <person name="Itoh T."/>
            <person name="Niimura Y."/>
            <person name="Fujii Y."/>
            <person name="Habara T."/>
            <person name="Sakai H."/>
            <person name="Sato Y."/>
            <person name="Wilson G."/>
            <person name="Kumar K."/>
            <person name="McCouch S."/>
            <person name="Juretic N."/>
            <person name="Hoen D."/>
            <person name="Wright S."/>
            <person name="Bruskiewich R."/>
            <person name="Bureau T."/>
            <person name="Miyao A."/>
            <person name="Hirochika H."/>
            <person name="Nishikawa T."/>
            <person name="Kadowaki K."/>
            <person name="Sugiura M."/>
            <person name="Burr B."/>
            <person name="Sasaki T."/>
        </authorList>
    </citation>
    <scope>NUCLEOTIDE SEQUENCE [LARGE SCALE GENOMIC DNA]</scope>
    <source>
        <strain evidence="2">cv. Nipponbare</strain>
    </source>
</reference>
<accession>A0A0P0X9P1</accession>
<name>A0A0P0X9P1_ORYSJ</name>
<dbReference type="PaxDb" id="39947-A0A0P0X9P1"/>
<gene>
    <name evidence="1" type="ordered locus">Os07g0654500</name>
    <name evidence="1" type="ORF">OSNPB_070654500</name>
</gene>
<dbReference type="InParanoid" id="A0A0P0X9P1"/>
<proteinExistence type="predicted"/>
<organism evidence="1 2">
    <name type="scientific">Oryza sativa subsp. japonica</name>
    <name type="common">Rice</name>
    <dbReference type="NCBI Taxonomy" id="39947"/>
    <lineage>
        <taxon>Eukaryota</taxon>
        <taxon>Viridiplantae</taxon>
        <taxon>Streptophyta</taxon>
        <taxon>Embryophyta</taxon>
        <taxon>Tracheophyta</taxon>
        <taxon>Spermatophyta</taxon>
        <taxon>Magnoliopsida</taxon>
        <taxon>Liliopsida</taxon>
        <taxon>Poales</taxon>
        <taxon>Poaceae</taxon>
        <taxon>BOP clade</taxon>
        <taxon>Oryzoideae</taxon>
        <taxon>Oryzeae</taxon>
        <taxon>Oryzinae</taxon>
        <taxon>Oryza</taxon>
        <taxon>Oryza sativa</taxon>
    </lineage>
</organism>
<protein>
    <submittedName>
        <fullName evidence="1">Os07g0654500 protein</fullName>
    </submittedName>
</protein>
<dbReference type="EMBL" id="AP014963">
    <property type="protein sequence ID" value="BAT02983.1"/>
    <property type="molecule type" value="Genomic_DNA"/>
</dbReference>
<evidence type="ECO:0000313" key="1">
    <source>
        <dbReference type="EMBL" id="BAT02983.1"/>
    </source>
</evidence>
<reference evidence="1 2" key="3">
    <citation type="journal article" date="2013" name="Rice">
        <title>Improvement of the Oryza sativa Nipponbare reference genome using next generation sequence and optical map data.</title>
        <authorList>
            <person name="Kawahara Y."/>
            <person name="de la Bastide M."/>
            <person name="Hamilton J.P."/>
            <person name="Kanamori H."/>
            <person name="McCombie W.R."/>
            <person name="Ouyang S."/>
            <person name="Schwartz D.C."/>
            <person name="Tanaka T."/>
            <person name="Wu J."/>
            <person name="Zhou S."/>
            <person name="Childs K.L."/>
            <person name="Davidson R.M."/>
            <person name="Lin H."/>
            <person name="Quesada-Ocampo L."/>
            <person name="Vaillancourt B."/>
            <person name="Sakai H."/>
            <person name="Lee S.S."/>
            <person name="Kim J."/>
            <person name="Numa H."/>
            <person name="Itoh T."/>
            <person name="Buell C.R."/>
            <person name="Matsumoto T."/>
        </authorList>
    </citation>
    <scope>NUCLEOTIDE SEQUENCE [LARGE SCALE GENOMIC DNA]</scope>
    <source>
        <strain evidence="2">cv. Nipponbare</strain>
    </source>
</reference>
<evidence type="ECO:0000313" key="2">
    <source>
        <dbReference type="Proteomes" id="UP000059680"/>
    </source>
</evidence>
<dbReference type="Gramene" id="Os07t0654500-01">
    <property type="protein sequence ID" value="Os07t0654500-01"/>
    <property type="gene ID" value="Os07g0654500"/>
</dbReference>
<sequence length="84" mass="9031">MTRTSAAGIWKLPSDSIGTAHISTATIAFRRSGSSTKSGITIAASIHEFRKIRRQNTCLLPSALCTRLMMIGNRSLPTVARITA</sequence>
<dbReference type="AlphaFoldDB" id="A0A0P0X9P1"/>